<keyword evidence="1" id="KW-0472">Membrane</keyword>
<dbReference type="EMBL" id="KZ293430">
    <property type="protein sequence ID" value="PBK69018.1"/>
    <property type="molecule type" value="Genomic_DNA"/>
</dbReference>
<reference evidence="3" key="1">
    <citation type="journal article" date="2017" name="Nat. Ecol. Evol.">
        <title>Genome expansion and lineage-specific genetic innovations in the forest pathogenic fungi Armillaria.</title>
        <authorList>
            <person name="Sipos G."/>
            <person name="Prasanna A.N."/>
            <person name="Walter M.C."/>
            <person name="O'Connor E."/>
            <person name="Balint B."/>
            <person name="Krizsan K."/>
            <person name="Kiss B."/>
            <person name="Hess J."/>
            <person name="Varga T."/>
            <person name="Slot J."/>
            <person name="Riley R."/>
            <person name="Boka B."/>
            <person name="Rigling D."/>
            <person name="Barry K."/>
            <person name="Lee J."/>
            <person name="Mihaltcheva S."/>
            <person name="LaButti K."/>
            <person name="Lipzen A."/>
            <person name="Waldron R."/>
            <person name="Moloney N.M."/>
            <person name="Sperisen C."/>
            <person name="Kredics L."/>
            <person name="Vagvoelgyi C."/>
            <person name="Patrignani A."/>
            <person name="Fitzpatrick D."/>
            <person name="Nagy I."/>
            <person name="Doyle S."/>
            <person name="Anderson J.B."/>
            <person name="Grigoriev I.V."/>
            <person name="Gueldener U."/>
            <person name="Muensterkoetter M."/>
            <person name="Nagy L.G."/>
        </authorList>
    </citation>
    <scope>NUCLEOTIDE SEQUENCE [LARGE SCALE GENOMIC DNA]</scope>
    <source>
        <strain evidence="3">28-4</strain>
    </source>
</reference>
<evidence type="ECO:0000313" key="2">
    <source>
        <dbReference type="EMBL" id="PBK69018.1"/>
    </source>
</evidence>
<sequence length="143" mass="15952">MKLSIPLAIQSHGPRFDELIAPTHAIGLNHYDYASLHSHVVRNSVFYSWYLTIYPIICWLSFTLILPKVTDLTFDISSAVQPSPQYRPALEIGILPPGASTRGSRTTIMECNHSLLLIHARKYGKLFTRSAVVTSESTCSSSF</sequence>
<evidence type="ECO:0000313" key="3">
    <source>
        <dbReference type="Proteomes" id="UP000218334"/>
    </source>
</evidence>
<protein>
    <submittedName>
        <fullName evidence="2">Uncharacterized protein</fullName>
    </submittedName>
</protein>
<proteinExistence type="predicted"/>
<name>A0A2H3BSK3_9AGAR</name>
<evidence type="ECO:0000256" key="1">
    <source>
        <dbReference type="SAM" id="Phobius"/>
    </source>
</evidence>
<keyword evidence="3" id="KW-1185">Reference proteome</keyword>
<dbReference type="AlphaFoldDB" id="A0A2H3BSK3"/>
<organism evidence="2 3">
    <name type="scientific">Armillaria solidipes</name>
    <dbReference type="NCBI Taxonomy" id="1076256"/>
    <lineage>
        <taxon>Eukaryota</taxon>
        <taxon>Fungi</taxon>
        <taxon>Dikarya</taxon>
        <taxon>Basidiomycota</taxon>
        <taxon>Agaricomycotina</taxon>
        <taxon>Agaricomycetes</taxon>
        <taxon>Agaricomycetidae</taxon>
        <taxon>Agaricales</taxon>
        <taxon>Marasmiineae</taxon>
        <taxon>Physalacriaceae</taxon>
        <taxon>Armillaria</taxon>
    </lineage>
</organism>
<dbReference type="Proteomes" id="UP000218334">
    <property type="component" value="Unassembled WGS sequence"/>
</dbReference>
<keyword evidence="1" id="KW-0812">Transmembrane</keyword>
<gene>
    <name evidence="2" type="ORF">ARMSODRAFT_171939</name>
</gene>
<feature type="transmembrane region" description="Helical" evidence="1">
    <location>
        <begin position="46"/>
        <end position="66"/>
    </location>
</feature>
<accession>A0A2H3BSK3</accession>
<keyword evidence="1" id="KW-1133">Transmembrane helix</keyword>